<reference evidence="3" key="1">
    <citation type="submission" date="2016-10" db="EMBL/GenBank/DDBJ databases">
        <authorList>
            <person name="Varghese N."/>
            <person name="Submissions S."/>
        </authorList>
    </citation>
    <scope>NUCLEOTIDE SEQUENCE [LARGE SCALE GENOMIC DNA]</scope>
    <source>
        <strain evidence="3">DSM 25329</strain>
    </source>
</reference>
<organism evidence="2 3">
    <name type="scientific">Dyadobacter soli</name>
    <dbReference type="NCBI Taxonomy" id="659014"/>
    <lineage>
        <taxon>Bacteria</taxon>
        <taxon>Pseudomonadati</taxon>
        <taxon>Bacteroidota</taxon>
        <taxon>Cytophagia</taxon>
        <taxon>Cytophagales</taxon>
        <taxon>Spirosomataceae</taxon>
        <taxon>Dyadobacter</taxon>
    </lineage>
</organism>
<dbReference type="GO" id="GO:0071281">
    <property type="term" value="P:cellular response to iron ion"/>
    <property type="evidence" value="ECO:0007669"/>
    <property type="project" value="TreeGrafter"/>
</dbReference>
<dbReference type="SUPFAM" id="SSF53807">
    <property type="entry name" value="Helical backbone' metal receptor"/>
    <property type="match status" value="1"/>
</dbReference>
<evidence type="ECO:0000313" key="2">
    <source>
        <dbReference type="EMBL" id="SDG95682.1"/>
    </source>
</evidence>
<dbReference type="PROSITE" id="PS51257">
    <property type="entry name" value="PROKAR_LIPOPROTEIN"/>
    <property type="match status" value="1"/>
</dbReference>
<name>A0A1G7YGE4_9BACT</name>
<gene>
    <name evidence="2" type="ORF">SAMN04487996_12621</name>
</gene>
<dbReference type="InterPro" id="IPR050902">
    <property type="entry name" value="ABC_Transporter_SBP"/>
</dbReference>
<feature type="domain" description="Fe/B12 periplasmic-binding" evidence="1">
    <location>
        <begin position="100"/>
        <end position="375"/>
    </location>
</feature>
<dbReference type="EMBL" id="FNAN01000026">
    <property type="protein sequence ID" value="SDG95682.1"/>
    <property type="molecule type" value="Genomic_DNA"/>
</dbReference>
<dbReference type="PANTHER" id="PTHR30535">
    <property type="entry name" value="VITAMIN B12-BINDING PROTEIN"/>
    <property type="match status" value="1"/>
</dbReference>
<dbReference type="Proteomes" id="UP000198748">
    <property type="component" value="Unassembled WGS sequence"/>
</dbReference>
<dbReference type="OrthoDB" id="9812528at2"/>
<evidence type="ECO:0000313" key="3">
    <source>
        <dbReference type="Proteomes" id="UP000198748"/>
    </source>
</evidence>
<dbReference type="Pfam" id="PF01497">
    <property type="entry name" value="Peripla_BP_2"/>
    <property type="match status" value="1"/>
</dbReference>
<sequence length="389" mass="43206">MPRISHLLLLLTLVIQGCNSNRNEQQEQIAVNDTITGFTKTEIHHAKGFSIQYFKDFKLVSIINPFGGEGDTLQYILQKKGAALPGGYPRAQRIEVPVTNLVAMSSMHVGLLGFLDAENVLTGLGSLQYVYSPKVIASIKAGKIAGVGRDQGLNDEKVIEMQPGLVMTIGNPGGNMDHYRMLKEAGIPVLINSEWVEQTPLARAEWVKLMAALLDKEALVNEKFAQVEAEYERLSALASNATPKPTVLSGLNTKDAWFMPAGNSYMARFFKDAGADYHWHDSPATGSLPLSFEAVYPFALTADYWLNVGFDSRDTRKSILAQDSRYGDFKAMKTGRVYSYNRRVSEQGSNDFFESGSVNPHTVLADLIRIFHPELLPEHQLVYYKQLPE</sequence>
<keyword evidence="3" id="KW-1185">Reference proteome</keyword>
<dbReference type="RefSeq" id="WP_090157118.1">
    <property type="nucleotide sequence ID" value="NZ_FNAN01000026.1"/>
</dbReference>
<dbReference type="PROSITE" id="PS50983">
    <property type="entry name" value="FE_B12_PBP"/>
    <property type="match status" value="1"/>
</dbReference>
<dbReference type="AlphaFoldDB" id="A0A1G7YGE4"/>
<dbReference type="Gene3D" id="3.40.50.1980">
    <property type="entry name" value="Nitrogenase molybdenum iron protein domain"/>
    <property type="match status" value="2"/>
</dbReference>
<accession>A0A1G7YGE4</accession>
<protein>
    <submittedName>
        <fullName evidence="2">Iron complex transport system substrate-binding protein</fullName>
    </submittedName>
</protein>
<dbReference type="InterPro" id="IPR002491">
    <property type="entry name" value="ABC_transptr_periplasmic_BD"/>
</dbReference>
<dbReference type="PANTHER" id="PTHR30535:SF34">
    <property type="entry name" value="MOLYBDATE-BINDING PROTEIN MOLA"/>
    <property type="match status" value="1"/>
</dbReference>
<dbReference type="STRING" id="659014.SAMN04487996_12621"/>
<proteinExistence type="predicted"/>
<evidence type="ECO:0000259" key="1">
    <source>
        <dbReference type="PROSITE" id="PS50983"/>
    </source>
</evidence>